<keyword evidence="3" id="KW-1185">Reference proteome</keyword>
<feature type="region of interest" description="Disordered" evidence="1">
    <location>
        <begin position="1"/>
        <end position="27"/>
    </location>
</feature>
<evidence type="ECO:0000313" key="3">
    <source>
        <dbReference type="Proteomes" id="UP000324897"/>
    </source>
</evidence>
<sequence>MPQTGSPAMWICGGSWGTKNTRPHRTRGVRRDGSVLLVPLHQHEGDQTGVRLRGLSVVISGHGAPCVAVDCSGRGAPKLQRIAAKEQDSKVFFI</sequence>
<proteinExistence type="predicted"/>
<protein>
    <submittedName>
        <fullName evidence="2">Uncharacterized protein</fullName>
    </submittedName>
</protein>
<dbReference type="AlphaFoldDB" id="A0A5J9UNS8"/>
<gene>
    <name evidence="2" type="ORF">EJB05_27553</name>
</gene>
<comment type="caution">
    <text evidence="2">The sequence shown here is derived from an EMBL/GenBank/DDBJ whole genome shotgun (WGS) entry which is preliminary data.</text>
</comment>
<dbReference type="Proteomes" id="UP000324897">
    <property type="component" value="Chromosome 2"/>
</dbReference>
<name>A0A5J9UNS8_9POAL</name>
<organism evidence="2 3">
    <name type="scientific">Eragrostis curvula</name>
    <name type="common">weeping love grass</name>
    <dbReference type="NCBI Taxonomy" id="38414"/>
    <lineage>
        <taxon>Eukaryota</taxon>
        <taxon>Viridiplantae</taxon>
        <taxon>Streptophyta</taxon>
        <taxon>Embryophyta</taxon>
        <taxon>Tracheophyta</taxon>
        <taxon>Spermatophyta</taxon>
        <taxon>Magnoliopsida</taxon>
        <taxon>Liliopsida</taxon>
        <taxon>Poales</taxon>
        <taxon>Poaceae</taxon>
        <taxon>PACMAD clade</taxon>
        <taxon>Chloridoideae</taxon>
        <taxon>Eragrostideae</taxon>
        <taxon>Eragrostidinae</taxon>
        <taxon>Eragrostis</taxon>
    </lineage>
</organism>
<accession>A0A5J9UNS8</accession>
<evidence type="ECO:0000256" key="1">
    <source>
        <dbReference type="SAM" id="MobiDB-lite"/>
    </source>
</evidence>
<evidence type="ECO:0000313" key="2">
    <source>
        <dbReference type="EMBL" id="TVU25074.1"/>
    </source>
</evidence>
<reference evidence="2 3" key="1">
    <citation type="journal article" date="2019" name="Sci. Rep.">
        <title>A high-quality genome of Eragrostis curvula grass provides insights into Poaceae evolution and supports new strategies to enhance forage quality.</title>
        <authorList>
            <person name="Carballo J."/>
            <person name="Santos B.A.C.M."/>
            <person name="Zappacosta D."/>
            <person name="Garbus I."/>
            <person name="Selva J.P."/>
            <person name="Gallo C.A."/>
            <person name="Diaz A."/>
            <person name="Albertini E."/>
            <person name="Caccamo M."/>
            <person name="Echenique V."/>
        </authorList>
    </citation>
    <scope>NUCLEOTIDE SEQUENCE [LARGE SCALE GENOMIC DNA]</scope>
    <source>
        <strain evidence="3">cv. Victoria</strain>
        <tissue evidence="2">Leaf</tissue>
    </source>
</reference>
<dbReference type="Gramene" id="TVU25074">
    <property type="protein sequence ID" value="TVU25074"/>
    <property type="gene ID" value="EJB05_27553"/>
</dbReference>
<dbReference type="EMBL" id="RWGY01000013">
    <property type="protein sequence ID" value="TVU25074.1"/>
    <property type="molecule type" value="Genomic_DNA"/>
</dbReference>